<accession>A0A8H3XG45</accession>
<reference evidence="2 3" key="1">
    <citation type="journal article" date="2019" name="Environ. Microbiol.">
        <title>At the nexus of three kingdoms: the genome of the mycorrhizal fungus Gigaspora margarita provides insights into plant, endobacterial and fungal interactions.</title>
        <authorList>
            <person name="Venice F."/>
            <person name="Ghignone S."/>
            <person name="Salvioli di Fossalunga A."/>
            <person name="Amselem J."/>
            <person name="Novero M."/>
            <person name="Xianan X."/>
            <person name="Sedzielewska Toro K."/>
            <person name="Morin E."/>
            <person name="Lipzen A."/>
            <person name="Grigoriev I.V."/>
            <person name="Henrissat B."/>
            <person name="Martin F.M."/>
            <person name="Bonfante P."/>
        </authorList>
    </citation>
    <scope>NUCLEOTIDE SEQUENCE [LARGE SCALE GENOMIC DNA]</scope>
    <source>
        <strain evidence="2 3">BEG34</strain>
    </source>
</reference>
<sequence length="607" mass="65983">MEYTFISRDTLDQIVEKYITNLPKAKQKKALINNELLNQIKTILLNPKDISLCDKNTKSWAKKRFVLEEIVPEDYRIINRRPRHPQSQGLVERAKGILEQKLGKWRETTGRNDWSFVYGDKPRGNCSLVNELFANNIFDEETIPDTIEILNNDETDLGDDMTEFLSDNPEQSPDHIGLPAPSNYHTGLPVPSPERSVFSPKSPVFLSNNYVSYLGSVSLSNNYVPSPGSCSISSPDNYAPSPNNHNSYPVSSPINLATPPNNYVSSSNSSGGRPMPLPAPSSNIYVPSPNSPSSRSMPSPNSSSSRSMPSTNSSSSRSMPSPINSTSMPNSYVSLPNNHVGCPVLSLNNYSPTSHSGCSVSSPINPMSLPNNYVFSPNKYGGCPVPSPENYVPSPDRPGSPMSSPINLAPLPNNYMPLLNNYVGCLVPSYVLSPDSPGGRPMPSSDSPGGCPMPSPNNYVPSPNSYVGCLVPLPDNHVPSPSSHSPVPSPDSSGSCSVSLPDNDLGSSEPSLKIRNNSKSSPSDYALADITNNSSNSERHEMLREAAQRNLQQVNIPKIDRFSIDRLTLPCKILEKTREDRYKLGCKFGVISVCYSSSELEALGAIT</sequence>
<feature type="compositionally biased region" description="Low complexity" evidence="1">
    <location>
        <begin position="261"/>
        <end position="270"/>
    </location>
</feature>
<gene>
    <name evidence="2" type="ORF">F8M41_000496</name>
</gene>
<feature type="compositionally biased region" description="Low complexity" evidence="1">
    <location>
        <begin position="478"/>
        <end position="501"/>
    </location>
</feature>
<feature type="region of interest" description="Disordered" evidence="1">
    <location>
        <begin position="226"/>
        <end position="330"/>
    </location>
</feature>
<dbReference type="Proteomes" id="UP000439903">
    <property type="component" value="Unassembled WGS sequence"/>
</dbReference>
<feature type="compositionally biased region" description="Low complexity" evidence="1">
    <location>
        <begin position="287"/>
        <end position="327"/>
    </location>
</feature>
<feature type="region of interest" description="Disordered" evidence="1">
    <location>
        <begin position="164"/>
        <end position="199"/>
    </location>
</feature>
<feature type="region of interest" description="Disordered" evidence="1">
    <location>
        <begin position="477"/>
        <end position="538"/>
    </location>
</feature>
<feature type="compositionally biased region" description="Polar residues" evidence="1">
    <location>
        <begin position="505"/>
        <end position="523"/>
    </location>
</feature>
<comment type="caution">
    <text evidence="2">The sequence shown here is derived from an EMBL/GenBank/DDBJ whole genome shotgun (WGS) entry which is preliminary data.</text>
</comment>
<evidence type="ECO:0000313" key="3">
    <source>
        <dbReference type="Proteomes" id="UP000439903"/>
    </source>
</evidence>
<organism evidence="2 3">
    <name type="scientific">Gigaspora margarita</name>
    <dbReference type="NCBI Taxonomy" id="4874"/>
    <lineage>
        <taxon>Eukaryota</taxon>
        <taxon>Fungi</taxon>
        <taxon>Fungi incertae sedis</taxon>
        <taxon>Mucoromycota</taxon>
        <taxon>Glomeromycotina</taxon>
        <taxon>Glomeromycetes</taxon>
        <taxon>Diversisporales</taxon>
        <taxon>Gigasporaceae</taxon>
        <taxon>Gigaspora</taxon>
    </lineage>
</organism>
<name>A0A8H3XG45_GIGMA</name>
<feature type="compositionally biased region" description="Polar residues" evidence="1">
    <location>
        <begin position="226"/>
        <end position="260"/>
    </location>
</feature>
<dbReference type="AlphaFoldDB" id="A0A8H3XG45"/>
<protein>
    <submittedName>
        <fullName evidence="2">Retrotransposon nucleocapsid protein</fullName>
    </submittedName>
</protein>
<evidence type="ECO:0000256" key="1">
    <source>
        <dbReference type="SAM" id="MobiDB-lite"/>
    </source>
</evidence>
<dbReference type="OrthoDB" id="2391098at2759"/>
<feature type="region of interest" description="Disordered" evidence="1">
    <location>
        <begin position="435"/>
        <end position="457"/>
    </location>
</feature>
<keyword evidence="3" id="KW-1185">Reference proteome</keyword>
<proteinExistence type="predicted"/>
<dbReference type="EMBL" id="WTPW01001032">
    <property type="protein sequence ID" value="KAF0461087.1"/>
    <property type="molecule type" value="Genomic_DNA"/>
</dbReference>
<evidence type="ECO:0000313" key="2">
    <source>
        <dbReference type="EMBL" id="KAF0461087.1"/>
    </source>
</evidence>